<organism evidence="1 2">
    <name type="scientific">Aspergillus oryzae</name>
    <name type="common">Yellow koji mold</name>
    <dbReference type="NCBI Taxonomy" id="5062"/>
    <lineage>
        <taxon>Eukaryota</taxon>
        <taxon>Fungi</taxon>
        <taxon>Dikarya</taxon>
        <taxon>Ascomycota</taxon>
        <taxon>Pezizomycotina</taxon>
        <taxon>Eurotiomycetes</taxon>
        <taxon>Eurotiomycetidae</taxon>
        <taxon>Eurotiales</taxon>
        <taxon>Aspergillaceae</taxon>
        <taxon>Aspergillus</taxon>
        <taxon>Aspergillus subgen. Circumdati</taxon>
    </lineage>
</organism>
<dbReference type="AlphaFoldDB" id="A0AAN5BY72"/>
<accession>A0AAN5BY72</accession>
<proteinExistence type="predicted"/>
<comment type="caution">
    <text evidence="1">The sequence shown here is derived from an EMBL/GenBank/DDBJ whole genome shotgun (WGS) entry which is preliminary data.</text>
</comment>
<reference evidence="1" key="1">
    <citation type="submission" date="2023-04" db="EMBL/GenBank/DDBJ databases">
        <title>Aspergillus oryzae NBRC 4228.</title>
        <authorList>
            <person name="Ichikawa N."/>
            <person name="Sato H."/>
            <person name="Tonouchi N."/>
        </authorList>
    </citation>
    <scope>NUCLEOTIDE SEQUENCE</scope>
    <source>
        <strain evidence="1">NBRC 4228</strain>
    </source>
</reference>
<dbReference type="EMBL" id="BSYA01000337">
    <property type="protein sequence ID" value="GMG38720.1"/>
    <property type="molecule type" value="Genomic_DNA"/>
</dbReference>
<evidence type="ECO:0000313" key="2">
    <source>
        <dbReference type="Proteomes" id="UP001165205"/>
    </source>
</evidence>
<protein>
    <submittedName>
        <fullName evidence="1">Unnamed protein product</fullName>
    </submittedName>
</protein>
<dbReference type="Proteomes" id="UP001165205">
    <property type="component" value="Unassembled WGS sequence"/>
</dbReference>
<gene>
    <name evidence="1" type="ORF">Aory04_001335300</name>
</gene>
<sequence>MPNQTENRHSTSVLRARCAFWLNQIQNGNPEPENFIIWFRERIPWLIDELEACKKLTEKIVKLEECMRRHTAILETLEKASRHELPARPDALHKDDNVDLFASK</sequence>
<name>A0AAN5BY72_ASPOZ</name>
<evidence type="ECO:0000313" key="1">
    <source>
        <dbReference type="EMBL" id="GMG38720.1"/>
    </source>
</evidence>